<sequence length="128" mass="13467">MTQPDPAPVGTGVPTGGRGYAIGYLEDVDDSPEIIEYIARIESTFEPYGGEWLVHGSTPDVVEGELPGAVVIIGFPSVAAARAWYGSPAYQEILALRSDHSRSVIALLSGVPDGYRAADTIAKLQAGH</sequence>
<dbReference type="PANTHER" id="PTHR41521:SF4">
    <property type="entry name" value="BLR0684 PROTEIN"/>
    <property type="match status" value="1"/>
</dbReference>
<accession>A0A1H1R9S3</accession>
<dbReference type="InterPro" id="IPR010753">
    <property type="entry name" value="DUF1330"/>
</dbReference>
<dbReference type="PANTHER" id="PTHR41521">
    <property type="match status" value="1"/>
</dbReference>
<reference evidence="2 3" key="1">
    <citation type="submission" date="2016-10" db="EMBL/GenBank/DDBJ databases">
        <authorList>
            <person name="de Groot N.N."/>
        </authorList>
    </citation>
    <scope>NUCLEOTIDE SEQUENCE [LARGE SCALE GENOMIC DNA]</scope>
    <source>
        <strain evidence="2 3">DSM 21800</strain>
    </source>
</reference>
<keyword evidence="3" id="KW-1185">Reference proteome</keyword>
<evidence type="ECO:0000313" key="3">
    <source>
        <dbReference type="Proteomes" id="UP000199103"/>
    </source>
</evidence>
<evidence type="ECO:0000313" key="2">
    <source>
        <dbReference type="EMBL" id="SDS32430.1"/>
    </source>
</evidence>
<name>A0A1H1R9S3_9ACTN</name>
<dbReference type="STRING" id="630515.SAMN04489812_1565"/>
<dbReference type="Gene3D" id="3.30.70.100">
    <property type="match status" value="1"/>
</dbReference>
<dbReference type="SUPFAM" id="SSF54909">
    <property type="entry name" value="Dimeric alpha+beta barrel"/>
    <property type="match status" value="1"/>
</dbReference>
<protein>
    <submittedName>
        <fullName evidence="2">Uncharacterized conserved protein, DUF1330 family</fullName>
    </submittedName>
</protein>
<dbReference type="AlphaFoldDB" id="A0A1H1R9S3"/>
<dbReference type="OrthoDB" id="9806380at2"/>
<dbReference type="RefSeq" id="WP_091522519.1">
    <property type="nucleotide sequence ID" value="NZ_LT629772.1"/>
</dbReference>
<dbReference type="Proteomes" id="UP000199103">
    <property type="component" value="Chromosome I"/>
</dbReference>
<proteinExistence type="predicted"/>
<organism evidence="2 3">
    <name type="scientific">Microlunatus soli</name>
    <dbReference type="NCBI Taxonomy" id="630515"/>
    <lineage>
        <taxon>Bacteria</taxon>
        <taxon>Bacillati</taxon>
        <taxon>Actinomycetota</taxon>
        <taxon>Actinomycetes</taxon>
        <taxon>Propionibacteriales</taxon>
        <taxon>Propionibacteriaceae</taxon>
        <taxon>Microlunatus</taxon>
    </lineage>
</organism>
<evidence type="ECO:0000259" key="1">
    <source>
        <dbReference type="Pfam" id="PF07045"/>
    </source>
</evidence>
<dbReference type="Pfam" id="PF07045">
    <property type="entry name" value="DUF1330"/>
    <property type="match status" value="1"/>
</dbReference>
<feature type="domain" description="DUF1330" evidence="1">
    <location>
        <begin position="19"/>
        <end position="111"/>
    </location>
</feature>
<dbReference type="InterPro" id="IPR011008">
    <property type="entry name" value="Dimeric_a/b-barrel"/>
</dbReference>
<dbReference type="EMBL" id="LT629772">
    <property type="protein sequence ID" value="SDS32430.1"/>
    <property type="molecule type" value="Genomic_DNA"/>
</dbReference>
<gene>
    <name evidence="2" type="ORF">SAMN04489812_1565</name>
</gene>